<name>B0RM41_XANCB</name>
<gene>
    <name evidence="1" type="ORF">XCCB100_0297</name>
</gene>
<evidence type="ECO:0000313" key="2">
    <source>
        <dbReference type="Proteomes" id="UP000001188"/>
    </source>
</evidence>
<dbReference type="Proteomes" id="UP000001188">
    <property type="component" value="Chromosome"/>
</dbReference>
<organism evidence="1 2">
    <name type="scientific">Xanthomonas campestris pv. campestris (strain B100)</name>
    <dbReference type="NCBI Taxonomy" id="509169"/>
    <lineage>
        <taxon>Bacteria</taxon>
        <taxon>Pseudomonadati</taxon>
        <taxon>Pseudomonadota</taxon>
        <taxon>Gammaproteobacteria</taxon>
        <taxon>Lysobacterales</taxon>
        <taxon>Lysobacteraceae</taxon>
        <taxon>Xanthomonas</taxon>
    </lineage>
</organism>
<protein>
    <submittedName>
        <fullName evidence="1">Uncharacterized protein</fullName>
    </submittedName>
</protein>
<evidence type="ECO:0000313" key="1">
    <source>
        <dbReference type="EMBL" id="CAP49628.1"/>
    </source>
</evidence>
<sequence>MSAPFFCCFELAQGVVSAAHCGVLFDASVRRCKASCNEIDELLTDLIRES</sequence>
<reference evidence="1 2" key="1">
    <citation type="journal article" date="2008" name="J. Biotechnol.">
        <title>The genome of Xanthomonas campestris pv. campestris B100 and its use for the reconstruction of metabolic pathways involved in xanthan biosynthesis.</title>
        <authorList>
            <person name="Vorholter F.J."/>
            <person name="Schneiker S."/>
            <person name="Goesmann A."/>
            <person name="Krause L."/>
            <person name="Bekel T."/>
            <person name="Kaiser O."/>
            <person name="Linke B."/>
            <person name="Patschkowski T."/>
            <person name="Ruckert C."/>
            <person name="Schmid J."/>
            <person name="Sidhu V.K."/>
            <person name="Sieber V."/>
            <person name="Tauch A."/>
            <person name="Watt S.A."/>
            <person name="Weisshaar B."/>
            <person name="Becker A."/>
            <person name="Niehaus K."/>
            <person name="Puhler A."/>
        </authorList>
    </citation>
    <scope>NUCLEOTIDE SEQUENCE [LARGE SCALE GENOMIC DNA]</scope>
    <source>
        <strain evidence="1 2">B100</strain>
    </source>
</reference>
<dbReference type="HOGENOM" id="CLU_3124158_0_0_6"/>
<dbReference type="EMBL" id="AM920689">
    <property type="protein sequence ID" value="CAP49628.1"/>
    <property type="molecule type" value="Genomic_DNA"/>
</dbReference>
<dbReference type="KEGG" id="xca:xcc-b100_0297"/>
<accession>B0RM41</accession>
<proteinExistence type="predicted"/>
<dbReference type="AlphaFoldDB" id="B0RM41"/>